<dbReference type="EMBL" id="QYJN01000003">
    <property type="protein sequence ID" value="RIP34956.1"/>
    <property type="molecule type" value="Genomic_DNA"/>
</dbReference>
<gene>
    <name evidence="1" type="ORF">BUZ14_07215</name>
</gene>
<organism evidence="1 2">
    <name type="scientific">Staphylococcus gallinarum</name>
    <dbReference type="NCBI Taxonomy" id="1293"/>
    <lineage>
        <taxon>Bacteria</taxon>
        <taxon>Bacillati</taxon>
        <taxon>Bacillota</taxon>
        <taxon>Bacilli</taxon>
        <taxon>Bacillales</taxon>
        <taxon>Staphylococcaceae</taxon>
        <taxon>Staphylococcus</taxon>
    </lineage>
</organism>
<comment type="caution">
    <text evidence="1">The sequence shown here is derived from an EMBL/GenBank/DDBJ whole genome shotgun (WGS) entry which is preliminary data.</text>
</comment>
<dbReference type="Gene3D" id="3.10.450.250">
    <property type="entry name" value="S. aureus uracil DNA glycosylase inhibitor"/>
    <property type="match status" value="1"/>
</dbReference>
<reference evidence="1 2" key="1">
    <citation type="journal article" date="2016" name="Front. Microbiol.">
        <title>Comprehensive Phylogenetic Analysis of Bovine Non-aureus Staphylococci Species Based on Whole-Genome Sequencing.</title>
        <authorList>
            <person name="Naushad S."/>
            <person name="Barkema H.W."/>
            <person name="Luby C."/>
            <person name="Condas L.A."/>
            <person name="Nobrega D.B."/>
            <person name="Carson D.A."/>
            <person name="De Buck J."/>
        </authorList>
    </citation>
    <scope>NUCLEOTIDE SEQUENCE [LARGE SCALE GENOMIC DNA]</scope>
    <source>
        <strain evidence="1 2">SNUC 4781</strain>
    </source>
</reference>
<dbReference type="AlphaFoldDB" id="A0A3A0W001"/>
<dbReference type="InterPro" id="IPR043068">
    <property type="entry name" value="SAUGI_sf"/>
</dbReference>
<name>A0A3A0W001_STAGA</name>
<sequence length="112" mass="13356">MTLEQQLKHYVTNLFNLPKEEKWECESIEEVADHILPDQYVRLGPLSNKTLQTYTYYSDTLHESNIYPFILYYQKQLIAIGYIDENQDMDFLYLHNSVMPLLDQRYLLTGGQ</sequence>
<proteinExistence type="predicted"/>
<protein>
    <submittedName>
        <fullName evidence="1">Uncharacterized protein</fullName>
    </submittedName>
</protein>
<dbReference type="Proteomes" id="UP000265541">
    <property type="component" value="Unassembled WGS sequence"/>
</dbReference>
<dbReference type="InterPro" id="IPR009295">
    <property type="entry name" value="SAUGI"/>
</dbReference>
<evidence type="ECO:0000313" key="1">
    <source>
        <dbReference type="EMBL" id="RIP34956.1"/>
    </source>
</evidence>
<evidence type="ECO:0000313" key="2">
    <source>
        <dbReference type="Proteomes" id="UP000265541"/>
    </source>
</evidence>
<dbReference type="RefSeq" id="WP_073345749.1">
    <property type="nucleotide sequence ID" value="NZ_QYJN01000003.1"/>
</dbReference>
<dbReference type="OrthoDB" id="2407033at2"/>
<dbReference type="Pfam" id="PF06106">
    <property type="entry name" value="SAUGI"/>
    <property type="match status" value="1"/>
</dbReference>
<accession>A0A3A0W001</accession>